<name>A0A7G5II53_9SPHN</name>
<accession>A0A7G5II53</accession>
<evidence type="ECO:0000259" key="2">
    <source>
        <dbReference type="Pfam" id="PF13464"/>
    </source>
</evidence>
<dbReference type="Pfam" id="PF13413">
    <property type="entry name" value="HTH_25"/>
    <property type="match status" value="1"/>
</dbReference>
<keyword evidence="1" id="KW-0472">Membrane</keyword>
<evidence type="ECO:0000256" key="1">
    <source>
        <dbReference type="SAM" id="Phobius"/>
    </source>
</evidence>
<feature type="domain" description="Cytoskeleton protein RodZ-like C-terminal" evidence="2">
    <location>
        <begin position="183"/>
        <end position="254"/>
    </location>
</feature>
<dbReference type="Pfam" id="PF13464">
    <property type="entry name" value="RodZ_C"/>
    <property type="match status" value="1"/>
</dbReference>
<dbReference type="RefSeq" id="WP_182296505.1">
    <property type="nucleotide sequence ID" value="NZ_CP059851.1"/>
</dbReference>
<proteinExistence type="predicted"/>
<dbReference type="EMBL" id="CP059851">
    <property type="protein sequence ID" value="QMW23045.1"/>
    <property type="molecule type" value="Genomic_DNA"/>
</dbReference>
<dbReference type="Gene3D" id="1.10.260.40">
    <property type="entry name" value="lambda repressor-like DNA-binding domains"/>
    <property type="match status" value="1"/>
</dbReference>
<dbReference type="AlphaFoldDB" id="A0A7G5II53"/>
<evidence type="ECO:0000313" key="3">
    <source>
        <dbReference type="EMBL" id="QMW23045.1"/>
    </source>
</evidence>
<dbReference type="PANTHER" id="PTHR34475:SF1">
    <property type="entry name" value="CYTOSKELETON PROTEIN RODZ"/>
    <property type="match status" value="1"/>
</dbReference>
<dbReference type="SUPFAM" id="SSF47413">
    <property type="entry name" value="lambda repressor-like DNA-binding domains"/>
    <property type="match status" value="1"/>
</dbReference>
<dbReference type="InterPro" id="IPR025194">
    <property type="entry name" value="RodZ-like_C"/>
</dbReference>
<reference evidence="3 4" key="1">
    <citation type="submission" date="2020-07" db="EMBL/GenBank/DDBJ databases">
        <title>Complete genome sequence for Sandaracinobacter sp. M6.</title>
        <authorList>
            <person name="Tang Y."/>
            <person name="Liu Q."/>
            <person name="Guo Z."/>
            <person name="Lei P."/>
            <person name="Huang B."/>
        </authorList>
    </citation>
    <scope>NUCLEOTIDE SEQUENCE [LARGE SCALE GENOMIC DNA]</scope>
    <source>
        <strain evidence="3 4">M6</strain>
    </source>
</reference>
<dbReference type="CDD" id="cd00093">
    <property type="entry name" value="HTH_XRE"/>
    <property type="match status" value="1"/>
</dbReference>
<gene>
    <name evidence="3" type="ORF">H3309_00570</name>
</gene>
<keyword evidence="1" id="KW-1133">Transmembrane helix</keyword>
<dbReference type="InterPro" id="IPR001387">
    <property type="entry name" value="Cro/C1-type_HTH"/>
</dbReference>
<dbReference type="GO" id="GO:0003677">
    <property type="term" value="F:DNA binding"/>
    <property type="evidence" value="ECO:0007669"/>
    <property type="project" value="InterPro"/>
</dbReference>
<keyword evidence="4" id="KW-1185">Reference proteome</keyword>
<feature type="transmembrane region" description="Helical" evidence="1">
    <location>
        <begin position="107"/>
        <end position="130"/>
    </location>
</feature>
<evidence type="ECO:0000313" key="4">
    <source>
        <dbReference type="Proteomes" id="UP000515292"/>
    </source>
</evidence>
<dbReference type="Proteomes" id="UP000515292">
    <property type="component" value="Chromosome"/>
</dbReference>
<dbReference type="InterPro" id="IPR010982">
    <property type="entry name" value="Lambda_DNA-bd_dom_sf"/>
</dbReference>
<dbReference type="InterPro" id="IPR050400">
    <property type="entry name" value="Bact_Cytoskel_RodZ"/>
</dbReference>
<organism evidence="3 4">
    <name type="scientific">Sandaracinobacteroides saxicola</name>
    <dbReference type="NCBI Taxonomy" id="2759707"/>
    <lineage>
        <taxon>Bacteria</taxon>
        <taxon>Pseudomonadati</taxon>
        <taxon>Pseudomonadota</taxon>
        <taxon>Alphaproteobacteria</taxon>
        <taxon>Sphingomonadales</taxon>
        <taxon>Sphingosinicellaceae</taxon>
        <taxon>Sandaracinobacteroides</taxon>
    </lineage>
</organism>
<dbReference type="KEGG" id="sand:H3309_00570"/>
<sequence>MDAEQEAVTIGAALRGAREAAGLSLADVADRTKVRPGILSLIEADEHDRLPALTYSLGFVKAFARTVGMDADAAAERYRRESDKTAPVPQLNDLQPLDQRRLPTARVVVPATVLVVIVVGLAWAWGMGWFDAATPPPPVVEAPAAPSTPAVAPATPAGVVSAAGAPAAAGAVPAAPQGDTVILTANEDVWMRVYDRMSGRSVFNGTLGKGQSFTVPPAEAGWLLRAGRAGELTVTVGGVAIPPLGGRAQAVKHVPLDAAALRARGGGVAAGARAVAPADAQASNMPTPVQ</sequence>
<protein>
    <submittedName>
        <fullName evidence="3">DUF4115 domain-containing protein</fullName>
    </submittedName>
</protein>
<keyword evidence="1" id="KW-0812">Transmembrane</keyword>
<dbReference type="PANTHER" id="PTHR34475">
    <property type="match status" value="1"/>
</dbReference>